<protein>
    <recommendedName>
        <fullName evidence="2">SPW repeat-containing integral membrane domain-containing protein</fullName>
    </recommendedName>
</protein>
<name>A0A7Y0L1R1_9FIRM</name>
<reference evidence="3 4" key="1">
    <citation type="submission" date="2020-04" db="EMBL/GenBank/DDBJ databases">
        <authorList>
            <person name="Zhang R."/>
            <person name="Schippers A."/>
        </authorList>
    </citation>
    <scope>NUCLEOTIDE SEQUENCE [LARGE SCALE GENOMIC DNA]</scope>
    <source>
        <strain evidence="3 4">DSM 109850</strain>
    </source>
</reference>
<proteinExistence type="predicted"/>
<feature type="transmembrane region" description="Helical" evidence="1">
    <location>
        <begin position="63"/>
        <end position="83"/>
    </location>
</feature>
<feature type="transmembrane region" description="Helical" evidence="1">
    <location>
        <begin position="89"/>
        <end position="110"/>
    </location>
</feature>
<keyword evidence="1" id="KW-0812">Transmembrane</keyword>
<evidence type="ECO:0000313" key="4">
    <source>
        <dbReference type="Proteomes" id="UP000533476"/>
    </source>
</evidence>
<dbReference type="Proteomes" id="UP000533476">
    <property type="component" value="Unassembled WGS sequence"/>
</dbReference>
<dbReference type="AlphaFoldDB" id="A0A7Y0L1R1"/>
<dbReference type="EMBL" id="JABBVZ010000011">
    <property type="protein sequence ID" value="NMP21696.1"/>
    <property type="molecule type" value="Genomic_DNA"/>
</dbReference>
<keyword evidence="4" id="KW-1185">Reference proteome</keyword>
<evidence type="ECO:0000256" key="1">
    <source>
        <dbReference type="SAM" id="Phobius"/>
    </source>
</evidence>
<evidence type="ECO:0000259" key="2">
    <source>
        <dbReference type="Pfam" id="PF03779"/>
    </source>
</evidence>
<feature type="domain" description="SPW repeat-containing integral membrane" evidence="2">
    <location>
        <begin position="9"/>
        <end position="105"/>
    </location>
</feature>
<comment type="caution">
    <text evidence="3">The sequence shown here is derived from an EMBL/GenBank/DDBJ whole genome shotgun (WGS) entry which is preliminary data.</text>
</comment>
<accession>A0A7Y0L1R1</accession>
<dbReference type="Pfam" id="PF03779">
    <property type="entry name" value="SPW"/>
    <property type="match status" value="1"/>
</dbReference>
<organism evidence="3 4">
    <name type="scientific">Sulfobacillus harzensis</name>
    <dbReference type="NCBI Taxonomy" id="2729629"/>
    <lineage>
        <taxon>Bacteria</taxon>
        <taxon>Bacillati</taxon>
        <taxon>Bacillota</taxon>
        <taxon>Clostridia</taxon>
        <taxon>Eubacteriales</taxon>
        <taxon>Clostridiales Family XVII. Incertae Sedis</taxon>
        <taxon>Sulfobacillus</taxon>
    </lineage>
</organism>
<evidence type="ECO:0000313" key="3">
    <source>
        <dbReference type="EMBL" id="NMP21696.1"/>
    </source>
</evidence>
<keyword evidence="1" id="KW-1133">Transmembrane helix</keyword>
<sequence>MRRCFEVTWRNVLMAIFGAWFVVSAWALNPMNSNAYLWTAIILGGLTLIGSVWALVDRARRAWRYWLEALFGLYLGLMPFFYGFASHTWALWVTMVIGAAMLVGGLWNALSHQTDAEGHFGNRAA</sequence>
<feature type="transmembrane region" description="Helical" evidence="1">
    <location>
        <begin position="35"/>
        <end position="56"/>
    </location>
</feature>
<dbReference type="InterPro" id="IPR005530">
    <property type="entry name" value="SPW"/>
</dbReference>
<gene>
    <name evidence="3" type="ORF">HIJ39_04920</name>
</gene>
<keyword evidence="1" id="KW-0472">Membrane</keyword>
<feature type="transmembrane region" description="Helical" evidence="1">
    <location>
        <begin position="12"/>
        <end position="29"/>
    </location>
</feature>